<keyword evidence="3 5" id="KW-0378">Hydrolase</keyword>
<dbReference type="SUPFAM" id="SSF56601">
    <property type="entry name" value="beta-lactamase/transpeptidase-like"/>
    <property type="match status" value="1"/>
</dbReference>
<reference evidence="10" key="1">
    <citation type="journal article" date="2019" name="Int. J. Syst. Evol. Microbiol.">
        <title>The Global Catalogue of Microorganisms (GCM) 10K type strain sequencing project: providing services to taxonomists for standard genome sequencing and annotation.</title>
        <authorList>
            <consortium name="The Broad Institute Genomics Platform"/>
            <consortium name="The Broad Institute Genome Sequencing Center for Infectious Disease"/>
            <person name="Wu L."/>
            <person name="Ma J."/>
        </authorList>
    </citation>
    <scope>NUCLEOTIDE SEQUENCE [LARGE SCALE GENOMIC DNA]</scope>
    <source>
        <strain evidence="10">JCM 18126</strain>
    </source>
</reference>
<evidence type="ECO:0000256" key="1">
    <source>
        <dbReference type="ARBA" id="ARBA00009009"/>
    </source>
</evidence>
<evidence type="ECO:0000256" key="3">
    <source>
        <dbReference type="ARBA" id="ARBA00022801"/>
    </source>
</evidence>
<dbReference type="InterPro" id="IPR045155">
    <property type="entry name" value="Beta-lactam_cat"/>
</dbReference>
<feature type="signal peptide" evidence="7">
    <location>
        <begin position="1"/>
        <end position="21"/>
    </location>
</feature>
<organism evidence="9 10">
    <name type="scientific">Kineococcus glutinatus</name>
    <dbReference type="NCBI Taxonomy" id="1070872"/>
    <lineage>
        <taxon>Bacteria</taxon>
        <taxon>Bacillati</taxon>
        <taxon>Actinomycetota</taxon>
        <taxon>Actinomycetes</taxon>
        <taxon>Kineosporiales</taxon>
        <taxon>Kineosporiaceae</taxon>
        <taxon>Kineococcus</taxon>
    </lineage>
</organism>
<evidence type="ECO:0000256" key="4">
    <source>
        <dbReference type="ARBA" id="ARBA00023251"/>
    </source>
</evidence>
<feature type="chain" id="PRO_5045513183" description="Beta-lactamase" evidence="7">
    <location>
        <begin position="22"/>
        <end position="312"/>
    </location>
</feature>
<sequence>MRRPPAAAVLVLALAGCTGDATDGGAGSATAAGPSASPTAAPTSTSTGGVAATDGGFARLEQRFDARLGLFAVDTGSGRTVAHRADERFAFASTVKALAAAAVLGETTDAELDAVVTWDAGELVAHSPVTGLHVDGGLPLRAVAEAAVTVSDNTAANVLLDRLGGPGGLEERLRALGDATTEVDNWEPELNGYVPGDPQDTSTPRAMATSLRAYAVGDALEAGDREQLVRWLRANTTGDGLIRAGVPDGWVVGDKTGRAGVHGNLDDIGVVWPAGGRDPWVIAVFTDRADPDAGSDEALLAEATELVVQHLG</sequence>
<dbReference type="EC" id="3.5.2.6" evidence="2 5"/>
<feature type="region of interest" description="Disordered" evidence="6">
    <location>
        <begin position="23"/>
        <end position="48"/>
    </location>
</feature>
<dbReference type="Gene3D" id="3.40.710.10">
    <property type="entry name" value="DD-peptidase/beta-lactamase superfamily"/>
    <property type="match status" value="1"/>
</dbReference>
<evidence type="ECO:0000256" key="7">
    <source>
        <dbReference type="SAM" id="SignalP"/>
    </source>
</evidence>
<accession>A0ABP9I4K0</accession>
<feature type="domain" description="Beta-lactamase class A catalytic" evidence="8">
    <location>
        <begin position="70"/>
        <end position="286"/>
    </location>
</feature>
<evidence type="ECO:0000259" key="8">
    <source>
        <dbReference type="Pfam" id="PF13354"/>
    </source>
</evidence>
<keyword evidence="7" id="KW-0732">Signal</keyword>
<dbReference type="PRINTS" id="PR00118">
    <property type="entry name" value="BLACTAMASEA"/>
</dbReference>
<feature type="compositionally biased region" description="Low complexity" evidence="6">
    <location>
        <begin position="28"/>
        <end position="48"/>
    </location>
</feature>
<evidence type="ECO:0000256" key="2">
    <source>
        <dbReference type="ARBA" id="ARBA00012865"/>
    </source>
</evidence>
<gene>
    <name evidence="9" type="primary">bla</name>
    <name evidence="9" type="ORF">GCM10023225_26310</name>
</gene>
<dbReference type="PANTHER" id="PTHR35333:SF3">
    <property type="entry name" value="BETA-LACTAMASE-TYPE TRANSPEPTIDASE FOLD CONTAINING PROTEIN"/>
    <property type="match status" value="1"/>
</dbReference>
<dbReference type="PROSITE" id="PS51257">
    <property type="entry name" value="PROKAR_LIPOPROTEIN"/>
    <property type="match status" value="1"/>
</dbReference>
<comment type="catalytic activity">
    <reaction evidence="5">
        <text>a beta-lactam + H2O = a substituted beta-amino acid</text>
        <dbReference type="Rhea" id="RHEA:20401"/>
        <dbReference type="ChEBI" id="CHEBI:15377"/>
        <dbReference type="ChEBI" id="CHEBI:35627"/>
        <dbReference type="ChEBI" id="CHEBI:140347"/>
        <dbReference type="EC" id="3.5.2.6"/>
    </reaction>
</comment>
<comment type="caution">
    <text evidence="9">The sequence shown here is derived from an EMBL/GenBank/DDBJ whole genome shotgun (WGS) entry which is preliminary data.</text>
</comment>
<dbReference type="InterPro" id="IPR000871">
    <property type="entry name" value="Beta-lactam_class-A"/>
</dbReference>
<dbReference type="InterPro" id="IPR023650">
    <property type="entry name" value="Beta-lactam_class-A_AS"/>
</dbReference>
<evidence type="ECO:0000256" key="6">
    <source>
        <dbReference type="SAM" id="MobiDB-lite"/>
    </source>
</evidence>
<dbReference type="NCBIfam" id="NF033103">
    <property type="entry name" value="bla_class_A"/>
    <property type="match status" value="1"/>
</dbReference>
<comment type="similarity">
    <text evidence="1 5">Belongs to the class-A beta-lactamase family.</text>
</comment>
<dbReference type="Pfam" id="PF13354">
    <property type="entry name" value="Beta-lactamase2"/>
    <property type="match status" value="1"/>
</dbReference>
<dbReference type="Proteomes" id="UP001501195">
    <property type="component" value="Unassembled WGS sequence"/>
</dbReference>
<evidence type="ECO:0000313" key="9">
    <source>
        <dbReference type="EMBL" id="GAA4986848.1"/>
    </source>
</evidence>
<keyword evidence="4 5" id="KW-0046">Antibiotic resistance</keyword>
<dbReference type="PANTHER" id="PTHR35333">
    <property type="entry name" value="BETA-LACTAMASE"/>
    <property type="match status" value="1"/>
</dbReference>
<dbReference type="EMBL" id="BAABIL010000428">
    <property type="protein sequence ID" value="GAA4986848.1"/>
    <property type="molecule type" value="Genomic_DNA"/>
</dbReference>
<dbReference type="InterPro" id="IPR012338">
    <property type="entry name" value="Beta-lactam/transpept-like"/>
</dbReference>
<protein>
    <recommendedName>
        <fullName evidence="2 5">Beta-lactamase</fullName>
        <ecNumber evidence="2 5">3.5.2.6</ecNumber>
    </recommendedName>
</protein>
<evidence type="ECO:0000313" key="10">
    <source>
        <dbReference type="Proteomes" id="UP001501195"/>
    </source>
</evidence>
<proteinExistence type="inferred from homology"/>
<dbReference type="RefSeq" id="WP_345713073.1">
    <property type="nucleotide sequence ID" value="NZ_BAABIL010000428.1"/>
</dbReference>
<dbReference type="PROSITE" id="PS00146">
    <property type="entry name" value="BETA_LACTAMASE_A"/>
    <property type="match status" value="1"/>
</dbReference>
<keyword evidence="10" id="KW-1185">Reference proteome</keyword>
<name>A0ABP9I4K0_9ACTN</name>
<evidence type="ECO:0000256" key="5">
    <source>
        <dbReference type="RuleBase" id="RU361140"/>
    </source>
</evidence>